<sequence>MSSPSSPTFANWPEGIPTCADLAGEALFARLAARAAATPDACAFPAGGMSYGELLDACQMLAGYMQQRLGVRSGASVLLSLDDCPQRAVAVFAIDRCAARAVPLEPLEPLDSLDSLDPAARVPTTAARAAIVAPASLPELAPLLDDGTLYGCIVCGNAPARPGLHDFAGALSAGIAPLPLIHPLDTWSTKHELA</sequence>
<keyword evidence="3" id="KW-1185">Reference proteome</keyword>
<dbReference type="Gene3D" id="3.40.50.12780">
    <property type="entry name" value="N-terminal domain of ligase-like"/>
    <property type="match status" value="1"/>
</dbReference>
<dbReference type="InterPro" id="IPR042099">
    <property type="entry name" value="ANL_N_sf"/>
</dbReference>
<organism evidence="2 3">
    <name type="scientific">Cupriavidus yeoncheonensis</name>
    <dbReference type="NCBI Taxonomy" id="1462994"/>
    <lineage>
        <taxon>Bacteria</taxon>
        <taxon>Pseudomonadati</taxon>
        <taxon>Pseudomonadota</taxon>
        <taxon>Betaproteobacteria</taxon>
        <taxon>Burkholderiales</taxon>
        <taxon>Burkholderiaceae</taxon>
        <taxon>Cupriavidus</taxon>
    </lineage>
</organism>
<dbReference type="Pfam" id="PF00501">
    <property type="entry name" value="AMP-binding"/>
    <property type="match status" value="1"/>
</dbReference>
<proteinExistence type="predicted"/>
<dbReference type="Proteomes" id="UP000672934">
    <property type="component" value="Unassembled WGS sequence"/>
</dbReference>
<feature type="domain" description="AMP-dependent synthetase/ligase" evidence="1">
    <location>
        <begin position="32"/>
        <end position="112"/>
    </location>
</feature>
<dbReference type="AlphaFoldDB" id="A0A916N6W5"/>
<evidence type="ECO:0000259" key="1">
    <source>
        <dbReference type="Pfam" id="PF00501"/>
    </source>
</evidence>
<evidence type="ECO:0000313" key="3">
    <source>
        <dbReference type="Proteomes" id="UP000672934"/>
    </source>
</evidence>
<dbReference type="RefSeq" id="WP_211950081.1">
    <property type="nucleotide sequence ID" value="NZ_CAJPUY010000023.1"/>
</dbReference>
<accession>A0A916N6W5</accession>
<dbReference type="SUPFAM" id="SSF56801">
    <property type="entry name" value="Acetyl-CoA synthetase-like"/>
    <property type="match status" value="1"/>
</dbReference>
<comment type="caution">
    <text evidence="2">The sequence shown here is derived from an EMBL/GenBank/DDBJ whole genome shotgun (WGS) entry which is preliminary data.</text>
</comment>
<reference evidence="2" key="1">
    <citation type="submission" date="2021-03" db="EMBL/GenBank/DDBJ databases">
        <authorList>
            <person name="Peeters C."/>
        </authorList>
    </citation>
    <scope>NUCLEOTIDE SEQUENCE</scope>
    <source>
        <strain evidence="2">LMG 31506</strain>
    </source>
</reference>
<protein>
    <recommendedName>
        <fullName evidence="1">AMP-dependent synthetase/ligase domain-containing protein</fullName>
    </recommendedName>
</protein>
<gene>
    <name evidence="2" type="ORF">LMG31506_05232</name>
</gene>
<evidence type="ECO:0000313" key="2">
    <source>
        <dbReference type="EMBL" id="CAG2154902.1"/>
    </source>
</evidence>
<name>A0A916N6W5_9BURK</name>
<dbReference type="InterPro" id="IPR000873">
    <property type="entry name" value="AMP-dep_synth/lig_dom"/>
</dbReference>
<dbReference type="EMBL" id="CAJPUY010000023">
    <property type="protein sequence ID" value="CAG2154902.1"/>
    <property type="molecule type" value="Genomic_DNA"/>
</dbReference>